<gene>
    <name evidence="2" type="ORF">GE061_009818</name>
</gene>
<sequence>MSINISDTLCVILRLLLLFFYVGFVNSKTKVVRTVQIKEYVGCNMELPFHQEGITVNMTGKGLITMNGHLDIDETVGNLTQVSVNVEKCRSVADKSSCEFFAAASYDSPCQMVVARGMLWTPTFDRIQPRLTCPFKKGSYVLKESSLDASLLSKLIKPGDFWRATLKLFVGKRLVSCFKVGVELVEIRNRLSP</sequence>
<dbReference type="Proteomes" id="UP000466442">
    <property type="component" value="Unassembled WGS sequence"/>
</dbReference>
<keyword evidence="1" id="KW-0732">Signal</keyword>
<keyword evidence="3" id="KW-1185">Reference proteome</keyword>
<accession>A0A8S9Y2V5</accession>
<dbReference type="OrthoDB" id="7716214at2759"/>
<reference evidence="2" key="1">
    <citation type="journal article" date="2021" name="Mol. Ecol. Resour.">
        <title>Apolygus lucorum genome provides insights into omnivorousness and mesophyll feeding.</title>
        <authorList>
            <person name="Liu Y."/>
            <person name="Liu H."/>
            <person name="Wang H."/>
            <person name="Huang T."/>
            <person name="Liu B."/>
            <person name="Yang B."/>
            <person name="Yin L."/>
            <person name="Li B."/>
            <person name="Zhang Y."/>
            <person name="Zhang S."/>
            <person name="Jiang F."/>
            <person name="Zhang X."/>
            <person name="Ren Y."/>
            <person name="Wang B."/>
            <person name="Wang S."/>
            <person name="Lu Y."/>
            <person name="Wu K."/>
            <person name="Fan W."/>
            <person name="Wang G."/>
        </authorList>
    </citation>
    <scope>NUCLEOTIDE SEQUENCE</scope>
    <source>
        <strain evidence="2">12Hb</strain>
    </source>
</reference>
<dbReference type="EMBL" id="WIXP02000002">
    <property type="protein sequence ID" value="KAF6215069.1"/>
    <property type="molecule type" value="Genomic_DNA"/>
</dbReference>
<evidence type="ECO:0008006" key="4">
    <source>
        <dbReference type="Google" id="ProtNLM"/>
    </source>
</evidence>
<evidence type="ECO:0000313" key="2">
    <source>
        <dbReference type="EMBL" id="KAF6215069.1"/>
    </source>
</evidence>
<name>A0A8S9Y2V5_APOLU</name>
<dbReference type="InterPro" id="IPR036846">
    <property type="entry name" value="GM2-AP_sf"/>
</dbReference>
<evidence type="ECO:0000256" key="1">
    <source>
        <dbReference type="ARBA" id="ARBA00022729"/>
    </source>
</evidence>
<dbReference type="AlphaFoldDB" id="A0A8S9Y2V5"/>
<comment type="caution">
    <text evidence="2">The sequence shown here is derived from an EMBL/GenBank/DDBJ whole genome shotgun (WGS) entry which is preliminary data.</text>
</comment>
<dbReference type="Gene3D" id="2.70.220.10">
    <property type="entry name" value="Ganglioside GM2 activator"/>
    <property type="match status" value="1"/>
</dbReference>
<evidence type="ECO:0000313" key="3">
    <source>
        <dbReference type="Proteomes" id="UP000466442"/>
    </source>
</evidence>
<protein>
    <recommendedName>
        <fullName evidence="4">MD-2-related lipid-recognition domain-containing protein</fullName>
    </recommendedName>
</protein>
<proteinExistence type="predicted"/>
<organism evidence="2 3">
    <name type="scientific">Apolygus lucorum</name>
    <name type="common">Small green plant bug</name>
    <name type="synonym">Lygocoris lucorum</name>
    <dbReference type="NCBI Taxonomy" id="248454"/>
    <lineage>
        <taxon>Eukaryota</taxon>
        <taxon>Metazoa</taxon>
        <taxon>Ecdysozoa</taxon>
        <taxon>Arthropoda</taxon>
        <taxon>Hexapoda</taxon>
        <taxon>Insecta</taxon>
        <taxon>Pterygota</taxon>
        <taxon>Neoptera</taxon>
        <taxon>Paraneoptera</taxon>
        <taxon>Hemiptera</taxon>
        <taxon>Heteroptera</taxon>
        <taxon>Panheteroptera</taxon>
        <taxon>Cimicomorpha</taxon>
        <taxon>Miridae</taxon>
        <taxon>Mirini</taxon>
        <taxon>Apolygus</taxon>
    </lineage>
</organism>